<reference evidence="2 3" key="1">
    <citation type="submission" date="2024-05" db="EMBL/GenBank/DDBJ databases">
        <authorList>
            <person name="De Oliveira J.P."/>
            <person name="Noriler S.A."/>
            <person name="De Oliveira A.G."/>
            <person name="Sipoli D.S."/>
        </authorList>
    </citation>
    <scope>NUCLEOTIDE SEQUENCE [LARGE SCALE GENOMIC DNA]</scope>
    <source>
        <strain evidence="2 3">LABIM192</strain>
    </source>
</reference>
<organism evidence="2 3">
    <name type="scientific">Chromobacterium phragmitis</name>
    <dbReference type="NCBI Taxonomy" id="2202141"/>
    <lineage>
        <taxon>Bacteria</taxon>
        <taxon>Pseudomonadati</taxon>
        <taxon>Pseudomonadota</taxon>
        <taxon>Betaproteobacteria</taxon>
        <taxon>Neisseriales</taxon>
        <taxon>Chromobacteriaceae</taxon>
        <taxon>Chromobacterium</taxon>
    </lineage>
</organism>
<feature type="non-terminal residue" evidence="2">
    <location>
        <position position="1"/>
    </location>
</feature>
<proteinExistence type="predicted"/>
<dbReference type="RefSeq" id="WP_347949941.1">
    <property type="nucleotide sequence ID" value="NZ_JBDXMI010000001.1"/>
</dbReference>
<dbReference type="NCBIfam" id="TIGR01965">
    <property type="entry name" value="VCBS_repeat"/>
    <property type="match status" value="2"/>
</dbReference>
<feature type="compositionally biased region" description="Low complexity" evidence="1">
    <location>
        <begin position="374"/>
        <end position="384"/>
    </location>
</feature>
<sequence length="413" mass="42668">DPTRVDNKTTNLGTVTIDAAGNWHYSVDDAKVQYLGQGITRQEVFTVHSKDGTAHDITVVITGVNDPARIGGVYSQDMYTDQASISNMFTVSDVDAGESGFLTSLNVAETYGTFNFDKTTGIWTFTLNANAQNLTSKDHITYPYTITSIDGTTHPLSITINGIDHLAPTSGGSQGIVTESLATAASTALLSAKLDAAVPDKTTVLTPHHADAVSRETSSVVAAAGHAKAGAGEIAVAENHPHGAASHESSIVYGAQKAADAAGDKPTPSLVHDAPQSADGRVSHAAPDNHHSTEAGARGGAGIDTFKWTLSEQSAAAKPEPARNGVADHGPRGEKDALDLKDLLPEGGHRAASLDNYLNGHKEGADAAADARHQGPGAAAAQGPESVELAHAAALSDAQLLKNLLSHGQQHTE</sequence>
<comment type="caution">
    <text evidence="2">The sequence shown here is derived from an EMBL/GenBank/DDBJ whole genome shotgun (WGS) entry which is preliminary data.</text>
</comment>
<dbReference type="InterPro" id="IPR013783">
    <property type="entry name" value="Ig-like_fold"/>
</dbReference>
<dbReference type="Gene3D" id="2.60.40.10">
    <property type="entry name" value="Immunoglobulins"/>
    <property type="match status" value="1"/>
</dbReference>
<evidence type="ECO:0000313" key="3">
    <source>
        <dbReference type="Proteomes" id="UP001462502"/>
    </source>
</evidence>
<dbReference type="Proteomes" id="UP001462502">
    <property type="component" value="Unassembled WGS sequence"/>
</dbReference>
<protein>
    <submittedName>
        <fullName evidence="2">VCBS domain-containing protein</fullName>
    </submittedName>
</protein>
<accession>A0ABV0IXQ3</accession>
<feature type="region of interest" description="Disordered" evidence="1">
    <location>
        <begin position="364"/>
        <end position="385"/>
    </location>
</feature>
<evidence type="ECO:0000256" key="1">
    <source>
        <dbReference type="SAM" id="MobiDB-lite"/>
    </source>
</evidence>
<dbReference type="EMBL" id="JBDXMI010000001">
    <property type="protein sequence ID" value="MEO9385482.1"/>
    <property type="molecule type" value="Genomic_DNA"/>
</dbReference>
<gene>
    <name evidence="2" type="ORF">ABI908_15395</name>
</gene>
<dbReference type="InterPro" id="IPR010221">
    <property type="entry name" value="VCBS_dom"/>
</dbReference>
<dbReference type="NCBIfam" id="TIGR03661">
    <property type="entry name" value="T1SS_VCA0849"/>
    <property type="match status" value="1"/>
</dbReference>
<feature type="region of interest" description="Disordered" evidence="1">
    <location>
        <begin position="256"/>
        <end position="301"/>
    </location>
</feature>
<feature type="compositionally biased region" description="Basic and acidic residues" evidence="1">
    <location>
        <begin position="364"/>
        <end position="373"/>
    </location>
</feature>
<dbReference type="InterPro" id="IPR019960">
    <property type="entry name" value="T1SS_VCA0849"/>
</dbReference>
<feature type="region of interest" description="Disordered" evidence="1">
    <location>
        <begin position="313"/>
        <end position="336"/>
    </location>
</feature>
<keyword evidence="3" id="KW-1185">Reference proteome</keyword>
<feature type="compositionally biased region" description="Low complexity" evidence="1">
    <location>
        <begin position="256"/>
        <end position="265"/>
    </location>
</feature>
<name>A0ABV0IXQ3_9NEIS</name>
<evidence type="ECO:0000313" key="2">
    <source>
        <dbReference type="EMBL" id="MEO9385482.1"/>
    </source>
</evidence>